<dbReference type="PANTHER" id="PTHR46470">
    <property type="entry name" value="N-ACYLNEURAMINATE-9-PHOSPHATASE"/>
    <property type="match status" value="1"/>
</dbReference>
<dbReference type="PANTHER" id="PTHR46470:SF2">
    <property type="entry name" value="GLYCERALDEHYDE 3-PHOSPHATE PHOSPHATASE"/>
    <property type="match status" value="1"/>
</dbReference>
<dbReference type="SFLD" id="SFLDS00003">
    <property type="entry name" value="Haloacid_Dehalogenase"/>
    <property type="match status" value="1"/>
</dbReference>
<name>A0A0F9QKK9_9ZZZZ</name>
<proteinExistence type="predicted"/>
<dbReference type="Gene3D" id="3.40.50.1000">
    <property type="entry name" value="HAD superfamily/HAD-like"/>
    <property type="match status" value="1"/>
</dbReference>
<evidence type="ECO:0000256" key="3">
    <source>
        <dbReference type="ARBA" id="ARBA00019531"/>
    </source>
</evidence>
<dbReference type="NCBIfam" id="TIGR02253">
    <property type="entry name" value="CTE7"/>
    <property type="match status" value="1"/>
</dbReference>
<dbReference type="GO" id="GO:0046872">
    <property type="term" value="F:metal ion binding"/>
    <property type="evidence" value="ECO:0007669"/>
    <property type="project" value="UniProtKB-KW"/>
</dbReference>
<dbReference type="Pfam" id="PF13419">
    <property type="entry name" value="HAD_2"/>
    <property type="match status" value="1"/>
</dbReference>
<dbReference type="Gene3D" id="1.10.150.520">
    <property type="match status" value="1"/>
</dbReference>
<organism evidence="7">
    <name type="scientific">marine sediment metagenome</name>
    <dbReference type="NCBI Taxonomy" id="412755"/>
    <lineage>
        <taxon>unclassified sequences</taxon>
        <taxon>metagenomes</taxon>
        <taxon>ecological metagenomes</taxon>
    </lineage>
</organism>
<evidence type="ECO:0000256" key="4">
    <source>
        <dbReference type="ARBA" id="ARBA00022723"/>
    </source>
</evidence>
<comment type="function">
    <text evidence="2">Catalyzes the dephosphorylation of D,L-glyceraldehyde 3-phosphate in vitro.</text>
</comment>
<evidence type="ECO:0000256" key="2">
    <source>
        <dbReference type="ARBA" id="ARBA00003513"/>
    </source>
</evidence>
<dbReference type="InterPro" id="IPR041492">
    <property type="entry name" value="HAD_2"/>
</dbReference>
<keyword evidence="5" id="KW-0378">Hydrolase</keyword>
<dbReference type="GO" id="GO:0016791">
    <property type="term" value="F:phosphatase activity"/>
    <property type="evidence" value="ECO:0007669"/>
    <property type="project" value="TreeGrafter"/>
</dbReference>
<dbReference type="GO" id="GO:0044281">
    <property type="term" value="P:small molecule metabolic process"/>
    <property type="evidence" value="ECO:0007669"/>
    <property type="project" value="UniProtKB-ARBA"/>
</dbReference>
<protein>
    <recommendedName>
        <fullName evidence="3">Glyceraldehyde 3-phosphate phosphatase</fullName>
    </recommendedName>
</protein>
<keyword evidence="6" id="KW-0460">Magnesium</keyword>
<dbReference type="PRINTS" id="PR00413">
    <property type="entry name" value="HADHALOGNASE"/>
</dbReference>
<dbReference type="InterPro" id="IPR036412">
    <property type="entry name" value="HAD-like_sf"/>
</dbReference>
<keyword evidence="4" id="KW-0479">Metal-binding</keyword>
<dbReference type="AlphaFoldDB" id="A0A0F9QKK9"/>
<evidence type="ECO:0000313" key="7">
    <source>
        <dbReference type="EMBL" id="KKN13686.1"/>
    </source>
</evidence>
<dbReference type="EMBL" id="LAZR01003896">
    <property type="protein sequence ID" value="KKN13686.1"/>
    <property type="molecule type" value="Genomic_DNA"/>
</dbReference>
<reference evidence="7" key="1">
    <citation type="journal article" date="2015" name="Nature">
        <title>Complex archaea that bridge the gap between prokaryotes and eukaryotes.</title>
        <authorList>
            <person name="Spang A."/>
            <person name="Saw J.H."/>
            <person name="Jorgensen S.L."/>
            <person name="Zaremba-Niedzwiedzka K."/>
            <person name="Martijn J."/>
            <person name="Lind A.E."/>
            <person name="van Eijk R."/>
            <person name="Schleper C."/>
            <person name="Guy L."/>
            <person name="Ettema T.J."/>
        </authorList>
    </citation>
    <scope>NUCLEOTIDE SEQUENCE</scope>
</reference>
<dbReference type="InterPro" id="IPR023214">
    <property type="entry name" value="HAD_sf"/>
</dbReference>
<evidence type="ECO:0000256" key="1">
    <source>
        <dbReference type="ARBA" id="ARBA00001946"/>
    </source>
</evidence>
<comment type="caution">
    <text evidence="7">The sequence shown here is derived from an EMBL/GenBank/DDBJ whole genome shotgun (WGS) entry which is preliminary data.</text>
</comment>
<gene>
    <name evidence="7" type="ORF">LCGC14_1003880</name>
</gene>
<accession>A0A0F9QKK9</accession>
<dbReference type="SUPFAM" id="SSF56784">
    <property type="entry name" value="HAD-like"/>
    <property type="match status" value="1"/>
</dbReference>
<evidence type="ECO:0000256" key="5">
    <source>
        <dbReference type="ARBA" id="ARBA00022801"/>
    </source>
</evidence>
<comment type="cofactor">
    <cofactor evidence="1">
        <name>Mg(2+)</name>
        <dbReference type="ChEBI" id="CHEBI:18420"/>
    </cofactor>
</comment>
<dbReference type="SFLD" id="SFLDG01129">
    <property type="entry name" value="C1.5:_HAD__Beta-PGM__Phosphata"/>
    <property type="match status" value="1"/>
</dbReference>
<dbReference type="InterPro" id="IPR051400">
    <property type="entry name" value="HAD-like_hydrolase"/>
</dbReference>
<dbReference type="InterPro" id="IPR006439">
    <property type="entry name" value="HAD-SF_hydro_IA"/>
</dbReference>
<evidence type="ECO:0000256" key="6">
    <source>
        <dbReference type="ARBA" id="ARBA00022842"/>
    </source>
</evidence>
<sequence length="249" mass="28875">MCPIKLVGFDLDDCLFDSSGLSERARINGIDAMIKLGLRIDRKKAILIVQEIVKEYGSNSSKHYDYFIRRLNHFENDIDYITNDDYFKFISAAVIAYHEEKIKSIQLYDDVEDCLKKLKSLSIKIAIITDGIPIKQYEKILRLKIEDLIDLIIISDEIGIKKPNPKLFGYWLKKCGIEGPEAIYIGDRIDKDIIPASLNKIYGIYLHRGGKYDDYDSDLIQEGSFKPDYEIDNLDEIFKIIDEINNRIY</sequence>
<dbReference type="InterPro" id="IPR011950">
    <property type="entry name" value="HAD-SF_hydro_IA_CTE7"/>
</dbReference>